<proteinExistence type="predicted"/>
<sequence>MQFLRTPKEREPPSPGTGLGGGSYYELSMYKESPAGEVALEEFEKIALDRLR</sequence>
<evidence type="ECO:0000256" key="1">
    <source>
        <dbReference type="SAM" id="MobiDB-lite"/>
    </source>
</evidence>
<dbReference type="Proteomes" id="UP000054498">
    <property type="component" value="Unassembled WGS sequence"/>
</dbReference>
<feature type="non-terminal residue" evidence="2">
    <location>
        <position position="52"/>
    </location>
</feature>
<name>A0A0D2LY53_9CHLO</name>
<dbReference type="RefSeq" id="XP_013895359.1">
    <property type="nucleotide sequence ID" value="XM_014039905.1"/>
</dbReference>
<accession>A0A0D2LY53</accession>
<gene>
    <name evidence="2" type="ORF">MNEG_11626</name>
</gene>
<dbReference type="AlphaFoldDB" id="A0A0D2LY53"/>
<dbReference type="GeneID" id="25728907"/>
<reference evidence="2 3" key="1">
    <citation type="journal article" date="2013" name="BMC Genomics">
        <title>Reconstruction of the lipid metabolism for the microalga Monoraphidium neglectum from its genome sequence reveals characteristics suitable for biofuel production.</title>
        <authorList>
            <person name="Bogen C."/>
            <person name="Al-Dilaimi A."/>
            <person name="Albersmeier A."/>
            <person name="Wichmann J."/>
            <person name="Grundmann M."/>
            <person name="Rupp O."/>
            <person name="Lauersen K.J."/>
            <person name="Blifernez-Klassen O."/>
            <person name="Kalinowski J."/>
            <person name="Goesmann A."/>
            <person name="Mussgnug J.H."/>
            <person name="Kruse O."/>
        </authorList>
    </citation>
    <scope>NUCLEOTIDE SEQUENCE [LARGE SCALE GENOMIC DNA]</scope>
    <source>
        <strain evidence="2 3">SAG 48.87</strain>
    </source>
</reference>
<dbReference type="Gene3D" id="1.20.930.80">
    <property type="match status" value="1"/>
</dbReference>
<feature type="compositionally biased region" description="Basic and acidic residues" evidence="1">
    <location>
        <begin position="1"/>
        <end position="12"/>
    </location>
</feature>
<keyword evidence="3" id="KW-1185">Reference proteome</keyword>
<protein>
    <submittedName>
        <fullName evidence="2">Uncharacterized protein</fullName>
    </submittedName>
</protein>
<evidence type="ECO:0000313" key="3">
    <source>
        <dbReference type="Proteomes" id="UP000054498"/>
    </source>
</evidence>
<organism evidence="2 3">
    <name type="scientific">Monoraphidium neglectum</name>
    <dbReference type="NCBI Taxonomy" id="145388"/>
    <lineage>
        <taxon>Eukaryota</taxon>
        <taxon>Viridiplantae</taxon>
        <taxon>Chlorophyta</taxon>
        <taxon>core chlorophytes</taxon>
        <taxon>Chlorophyceae</taxon>
        <taxon>CS clade</taxon>
        <taxon>Sphaeropleales</taxon>
        <taxon>Selenastraceae</taxon>
        <taxon>Monoraphidium</taxon>
    </lineage>
</organism>
<dbReference type="KEGG" id="mng:MNEG_11626"/>
<dbReference type="EMBL" id="KK103052">
    <property type="protein sequence ID" value="KIY96339.1"/>
    <property type="molecule type" value="Genomic_DNA"/>
</dbReference>
<evidence type="ECO:0000313" key="2">
    <source>
        <dbReference type="EMBL" id="KIY96339.1"/>
    </source>
</evidence>
<feature type="region of interest" description="Disordered" evidence="1">
    <location>
        <begin position="1"/>
        <end position="22"/>
    </location>
</feature>